<protein>
    <submittedName>
        <fullName evidence="1">Uncharacterized protein</fullName>
    </submittedName>
</protein>
<dbReference type="EMBL" id="CACRXK020012390">
    <property type="protein sequence ID" value="CAB4023243.1"/>
    <property type="molecule type" value="Genomic_DNA"/>
</dbReference>
<gene>
    <name evidence="1" type="ORF">PACLA_8A042668</name>
</gene>
<reference evidence="1" key="1">
    <citation type="submission" date="2020-04" db="EMBL/GenBank/DDBJ databases">
        <authorList>
            <person name="Alioto T."/>
            <person name="Alioto T."/>
            <person name="Gomez Garrido J."/>
        </authorList>
    </citation>
    <scope>NUCLEOTIDE SEQUENCE</scope>
    <source>
        <strain evidence="1">A484AB</strain>
    </source>
</reference>
<accession>A0A7D9J733</accession>
<dbReference type="OrthoDB" id="10224009at2759"/>
<dbReference type="Proteomes" id="UP001152795">
    <property type="component" value="Unassembled WGS sequence"/>
</dbReference>
<organism evidence="1 2">
    <name type="scientific">Paramuricea clavata</name>
    <name type="common">Red gorgonian</name>
    <name type="synonym">Violescent sea-whip</name>
    <dbReference type="NCBI Taxonomy" id="317549"/>
    <lineage>
        <taxon>Eukaryota</taxon>
        <taxon>Metazoa</taxon>
        <taxon>Cnidaria</taxon>
        <taxon>Anthozoa</taxon>
        <taxon>Octocorallia</taxon>
        <taxon>Malacalcyonacea</taxon>
        <taxon>Plexauridae</taxon>
        <taxon>Paramuricea</taxon>
    </lineage>
</organism>
<evidence type="ECO:0000313" key="1">
    <source>
        <dbReference type="EMBL" id="CAB4023243.1"/>
    </source>
</evidence>
<proteinExistence type="predicted"/>
<comment type="caution">
    <text evidence="1">The sequence shown here is derived from an EMBL/GenBank/DDBJ whole genome shotgun (WGS) entry which is preliminary data.</text>
</comment>
<evidence type="ECO:0000313" key="2">
    <source>
        <dbReference type="Proteomes" id="UP001152795"/>
    </source>
</evidence>
<sequence>MDINTNLVSAAIQVCKMKSAGMAYETMVGFLSSCGADVGNIGHGRNQFPEIILAAYHYALTQTNNYLKEPLESTGLRPHISLAVDKSTPHRDTNHAVMILLPFKGKQAAVPIDAPIVYSVAERTADIEGGDGEDLAKQVTDVLKKKLDFDENDMHYVRAVHADGQYQSSTFQNGLLFPNSMGRISLDGSSDGRFTSSYEQWEKIYISFVALMKSFMAYREDKDDEEEEETKYQVRGQDFVIDLCGMLDILKHVVSLMIRSQAINVAPWKIIAWYTRLNDVLEKCEDNLKDVEAGDMLSKDLFPKLSKHWKELVPNKDAEENGDDEDDEVDPGTFQGFYSVVAIVEGFYSVVAAHKKNGDQGNTTLVQRAGPKTMRKIASLYTDGDKSHGLSKHRLPLFVDARERAARRHSTSKVVDRLRRESVRCPHVVVQDEI</sequence>
<name>A0A7D9J733_PARCT</name>
<dbReference type="AlphaFoldDB" id="A0A7D9J733"/>
<keyword evidence="2" id="KW-1185">Reference proteome</keyword>